<dbReference type="InterPro" id="IPR052376">
    <property type="entry name" value="Oxidative_Scav/Glycosyltrans"/>
</dbReference>
<dbReference type="EMBL" id="BSUO01000001">
    <property type="protein sequence ID" value="GMA39369.1"/>
    <property type="molecule type" value="Genomic_DNA"/>
</dbReference>
<reference evidence="5" key="1">
    <citation type="journal article" date="2019" name="Int. J. Syst. Evol. Microbiol.">
        <title>The Global Catalogue of Microorganisms (GCM) 10K type strain sequencing project: providing services to taxonomists for standard genome sequencing and annotation.</title>
        <authorList>
            <consortium name="The Broad Institute Genomics Platform"/>
            <consortium name="The Broad Institute Genome Sequencing Center for Infectious Disease"/>
            <person name="Wu L."/>
            <person name="Ma J."/>
        </authorList>
    </citation>
    <scope>NUCLEOTIDE SEQUENCE [LARGE SCALE GENOMIC DNA]</scope>
    <source>
        <strain evidence="5">NBRC 113072</strain>
    </source>
</reference>
<evidence type="ECO:0000256" key="1">
    <source>
        <dbReference type="SAM" id="Coils"/>
    </source>
</evidence>
<comment type="caution">
    <text evidence="4">The sequence shown here is derived from an EMBL/GenBank/DDBJ whole genome shotgun (WGS) entry which is preliminary data.</text>
</comment>
<dbReference type="RefSeq" id="WP_284303299.1">
    <property type="nucleotide sequence ID" value="NZ_BSUO01000001.1"/>
</dbReference>
<dbReference type="Proteomes" id="UP001157126">
    <property type="component" value="Unassembled WGS sequence"/>
</dbReference>
<feature type="coiled-coil region" evidence="1">
    <location>
        <begin position="145"/>
        <end position="172"/>
    </location>
</feature>
<gene>
    <name evidence="4" type="ORF">GCM10025883_14140</name>
</gene>
<dbReference type="PANTHER" id="PTHR39082">
    <property type="entry name" value="PHOSPHOLIPASE C-BETA-2-RELATED"/>
    <property type="match status" value="1"/>
</dbReference>
<evidence type="ECO:0008006" key="6">
    <source>
        <dbReference type="Google" id="ProtNLM"/>
    </source>
</evidence>
<sequence length="245" mass="27221">MKANQQLQWRLLDLQGIDTRLAQIAHRTKNLPEALEVSTRSGELAALDSEITRARVDADDIHREATKAEADVTLVRDRATRNQARLDAGQGSAKDMQALTHELDSLARRQGELEEIELEAMERAEVADKRLVALEGRRGPLQETLSEAEAARTAAQAELDREREALERQRTDVAAGITDDLLALYEKIRTTSGTGAAALRHRRCEGCNLELMAADLSRFAKAADNEVLRCEECRRILVRTSESGL</sequence>
<keyword evidence="1" id="KW-0175">Coiled coil</keyword>
<evidence type="ECO:0000313" key="5">
    <source>
        <dbReference type="Proteomes" id="UP001157126"/>
    </source>
</evidence>
<dbReference type="Gene3D" id="1.10.287.1490">
    <property type="match status" value="1"/>
</dbReference>
<evidence type="ECO:0000259" key="2">
    <source>
        <dbReference type="Pfam" id="PF02591"/>
    </source>
</evidence>
<proteinExistence type="predicted"/>
<dbReference type="Pfam" id="PF24481">
    <property type="entry name" value="CT398_CC"/>
    <property type="match status" value="1"/>
</dbReference>
<dbReference type="Pfam" id="PF02591">
    <property type="entry name" value="Zn_ribbon_9"/>
    <property type="match status" value="1"/>
</dbReference>
<dbReference type="InterPro" id="IPR056003">
    <property type="entry name" value="CT398_CC_hairpin"/>
</dbReference>
<organism evidence="4 5">
    <name type="scientific">Mobilicoccus caccae</name>
    <dbReference type="NCBI Taxonomy" id="1859295"/>
    <lineage>
        <taxon>Bacteria</taxon>
        <taxon>Bacillati</taxon>
        <taxon>Actinomycetota</taxon>
        <taxon>Actinomycetes</taxon>
        <taxon>Micrococcales</taxon>
        <taxon>Dermatophilaceae</taxon>
        <taxon>Mobilicoccus</taxon>
    </lineage>
</organism>
<evidence type="ECO:0000313" key="4">
    <source>
        <dbReference type="EMBL" id="GMA39369.1"/>
    </source>
</evidence>
<name>A0ABQ6IN74_9MICO</name>
<evidence type="ECO:0000259" key="3">
    <source>
        <dbReference type="Pfam" id="PF24481"/>
    </source>
</evidence>
<keyword evidence="5" id="KW-1185">Reference proteome</keyword>
<dbReference type="PANTHER" id="PTHR39082:SF1">
    <property type="entry name" value="SCAVENGER RECEPTOR CLASS A MEMBER 3"/>
    <property type="match status" value="1"/>
</dbReference>
<protein>
    <recommendedName>
        <fullName evidence="6">C4-type zinc ribbon domain-containing protein</fullName>
    </recommendedName>
</protein>
<feature type="domain" description="C4-type zinc ribbon" evidence="2">
    <location>
        <begin position="203"/>
        <end position="237"/>
    </location>
</feature>
<accession>A0ABQ6IN74</accession>
<dbReference type="InterPro" id="IPR003743">
    <property type="entry name" value="Zf-RING_7"/>
</dbReference>
<feature type="domain" description="CT398-like coiled coil hairpin" evidence="3">
    <location>
        <begin position="14"/>
        <end position="193"/>
    </location>
</feature>